<organism evidence="1 2">
    <name type="scientific">Diploptera punctata</name>
    <name type="common">Pacific beetle cockroach</name>
    <dbReference type="NCBI Taxonomy" id="6984"/>
    <lineage>
        <taxon>Eukaryota</taxon>
        <taxon>Metazoa</taxon>
        <taxon>Ecdysozoa</taxon>
        <taxon>Arthropoda</taxon>
        <taxon>Hexapoda</taxon>
        <taxon>Insecta</taxon>
        <taxon>Pterygota</taxon>
        <taxon>Neoptera</taxon>
        <taxon>Polyneoptera</taxon>
        <taxon>Dictyoptera</taxon>
        <taxon>Blattodea</taxon>
        <taxon>Blaberoidea</taxon>
        <taxon>Blaberidae</taxon>
        <taxon>Diplopterinae</taxon>
        <taxon>Diploptera</taxon>
    </lineage>
</organism>
<feature type="non-terminal residue" evidence="1">
    <location>
        <position position="1"/>
    </location>
</feature>
<reference evidence="1" key="2">
    <citation type="submission" date="2023-05" db="EMBL/GenBank/DDBJ databases">
        <authorList>
            <person name="Fouks B."/>
        </authorList>
    </citation>
    <scope>NUCLEOTIDE SEQUENCE</scope>
    <source>
        <strain evidence="1">Stay&amp;Tobe</strain>
        <tissue evidence="1">Testes</tissue>
    </source>
</reference>
<comment type="caution">
    <text evidence="1">The sequence shown here is derived from an EMBL/GenBank/DDBJ whole genome shotgun (WGS) entry which is preliminary data.</text>
</comment>
<dbReference type="AlphaFoldDB" id="A0AAD8ELA5"/>
<reference evidence="1" key="1">
    <citation type="journal article" date="2023" name="IScience">
        <title>Live-bearing cockroach genome reveals convergent evolutionary mechanisms linked to viviparity in insects and beyond.</title>
        <authorList>
            <person name="Fouks B."/>
            <person name="Harrison M.C."/>
            <person name="Mikhailova A.A."/>
            <person name="Marchal E."/>
            <person name="English S."/>
            <person name="Carruthers M."/>
            <person name="Jennings E.C."/>
            <person name="Chiamaka E.L."/>
            <person name="Frigard R.A."/>
            <person name="Pippel M."/>
            <person name="Attardo G.M."/>
            <person name="Benoit J.B."/>
            <person name="Bornberg-Bauer E."/>
            <person name="Tobe S.S."/>
        </authorList>
    </citation>
    <scope>NUCLEOTIDE SEQUENCE</scope>
    <source>
        <strain evidence="1">Stay&amp;Tobe</strain>
    </source>
</reference>
<sequence length="73" mass="8760">YFRNLLYIVFSESVFKNRLSVYISGRMYNDFNTQKEHLQMIKKVGNILFGACLYMHTVQVTRVNRAYKNFKLV</sequence>
<protein>
    <submittedName>
        <fullName evidence="1">Uncharacterized protein</fullName>
    </submittedName>
</protein>
<proteinExistence type="predicted"/>
<dbReference type="Proteomes" id="UP001233999">
    <property type="component" value="Unassembled WGS sequence"/>
</dbReference>
<accession>A0AAD8ELA5</accession>
<dbReference type="EMBL" id="JASPKZ010003077">
    <property type="protein sequence ID" value="KAJ9594044.1"/>
    <property type="molecule type" value="Genomic_DNA"/>
</dbReference>
<gene>
    <name evidence="1" type="ORF">L9F63_014521</name>
</gene>
<feature type="non-terminal residue" evidence="1">
    <location>
        <position position="73"/>
    </location>
</feature>
<name>A0AAD8ELA5_DIPPU</name>
<evidence type="ECO:0000313" key="1">
    <source>
        <dbReference type="EMBL" id="KAJ9594044.1"/>
    </source>
</evidence>
<keyword evidence="2" id="KW-1185">Reference proteome</keyword>
<evidence type="ECO:0000313" key="2">
    <source>
        <dbReference type="Proteomes" id="UP001233999"/>
    </source>
</evidence>